<evidence type="ECO:0000313" key="2">
    <source>
        <dbReference type="EMBL" id="KAF4967793.1"/>
    </source>
</evidence>
<reference evidence="2" key="2">
    <citation type="submission" date="2020-05" db="EMBL/GenBank/DDBJ databases">
        <authorList>
            <person name="Kim H.-S."/>
            <person name="Proctor R.H."/>
            <person name="Brown D.W."/>
        </authorList>
    </citation>
    <scope>NUCLEOTIDE SEQUENCE</scope>
    <source>
        <strain evidence="2">NRRL 22465</strain>
    </source>
</reference>
<evidence type="ECO:0000256" key="1">
    <source>
        <dbReference type="SAM" id="MobiDB-lite"/>
    </source>
</evidence>
<feature type="region of interest" description="Disordered" evidence="1">
    <location>
        <begin position="1"/>
        <end position="124"/>
    </location>
</feature>
<protein>
    <submittedName>
        <fullName evidence="2">Uncharacterized protein</fullName>
    </submittedName>
</protein>
<dbReference type="OrthoDB" id="5353066at2759"/>
<gene>
    <name evidence="2" type="ORF">FZEAL_10485</name>
</gene>
<accession>A0A8H4U1I9</accession>
<keyword evidence="3" id="KW-1185">Reference proteome</keyword>
<name>A0A8H4U1I9_9HYPO</name>
<evidence type="ECO:0000313" key="3">
    <source>
        <dbReference type="Proteomes" id="UP000635477"/>
    </source>
</evidence>
<comment type="caution">
    <text evidence="2">The sequence shown here is derived from an EMBL/GenBank/DDBJ whole genome shotgun (WGS) entry which is preliminary data.</text>
</comment>
<feature type="region of interest" description="Disordered" evidence="1">
    <location>
        <begin position="185"/>
        <end position="243"/>
    </location>
</feature>
<dbReference type="Proteomes" id="UP000635477">
    <property type="component" value="Unassembled WGS sequence"/>
</dbReference>
<dbReference type="EMBL" id="JABEYC010001202">
    <property type="protein sequence ID" value="KAF4967793.1"/>
    <property type="molecule type" value="Genomic_DNA"/>
</dbReference>
<feature type="compositionally biased region" description="Polar residues" evidence="1">
    <location>
        <begin position="1"/>
        <end position="15"/>
    </location>
</feature>
<proteinExistence type="predicted"/>
<reference evidence="2" key="1">
    <citation type="journal article" date="2020" name="BMC Genomics">
        <title>Correction to: Identification and distribution of gene clusters required for synthesis of sphingolipid metabolism inhibitors in diverse species of the filamentous fungus Fusarium.</title>
        <authorList>
            <person name="Kim H.S."/>
            <person name="Lohmar J.M."/>
            <person name="Busman M."/>
            <person name="Brown D.W."/>
            <person name="Naumann T.A."/>
            <person name="Divon H.H."/>
            <person name="Lysoe E."/>
            <person name="Uhlig S."/>
            <person name="Proctor R.H."/>
        </authorList>
    </citation>
    <scope>NUCLEOTIDE SEQUENCE</scope>
    <source>
        <strain evidence="2">NRRL 22465</strain>
    </source>
</reference>
<dbReference type="AlphaFoldDB" id="A0A8H4U1I9"/>
<organism evidence="2 3">
    <name type="scientific">Fusarium zealandicum</name>
    <dbReference type="NCBI Taxonomy" id="1053134"/>
    <lineage>
        <taxon>Eukaryota</taxon>
        <taxon>Fungi</taxon>
        <taxon>Dikarya</taxon>
        <taxon>Ascomycota</taxon>
        <taxon>Pezizomycotina</taxon>
        <taxon>Sordariomycetes</taxon>
        <taxon>Hypocreomycetidae</taxon>
        <taxon>Hypocreales</taxon>
        <taxon>Nectriaceae</taxon>
        <taxon>Fusarium</taxon>
        <taxon>Fusarium staphyleae species complex</taxon>
    </lineage>
</organism>
<sequence length="310" mass="33781">MKHQSENSLPSTESDNSGRDARNCRHTTASSVSCHSDPFVGSDLKDDVQLQDFSYTKPHDPKAGSAPHEFVAERPSRLPNDADTGLTSLKRSGSLAEDRAASEWETIAPDDEFEQLPHLPSRPLRRQGNFNFVLDAEDSLSPSQDTWAQQTRNFELVPRHNPLPKPSVRLVPVSSPGLRSFPSSSSLYSDLDKNGDLVGRQGSTPDEVTYRKARPAGIAPESHLSHETLKRFSKASTSTDDDPFKYDGDMYSGFLRSSAERDVGDALHHAGASTQLKGGVPRSAVNSVHGDPQKSPNIASFYNAAAIRSA</sequence>